<dbReference type="InterPro" id="IPR036249">
    <property type="entry name" value="Thioredoxin-like_sf"/>
</dbReference>
<dbReference type="EMBL" id="CM017884">
    <property type="protein sequence ID" value="KAG1366451.1"/>
    <property type="molecule type" value="Genomic_DNA"/>
</dbReference>
<dbReference type="PANTHER" id="PTHR44548">
    <property type="entry name" value="GST N-TERMINAL DOMAIN-CONTAINING PROTEIN"/>
    <property type="match status" value="1"/>
</dbReference>
<dbReference type="Gene3D" id="3.40.30.10">
    <property type="entry name" value="Glutaredoxin"/>
    <property type="match status" value="1"/>
</dbReference>
<dbReference type="PANTHER" id="PTHR44548:SF1">
    <property type="entry name" value="GST N-TERMINAL DOMAIN-CONTAINING PROTEIN"/>
    <property type="match status" value="1"/>
</dbReference>
<dbReference type="OrthoDB" id="4951845at2759"/>
<evidence type="ECO:0000259" key="1">
    <source>
        <dbReference type="PROSITE" id="PS50404"/>
    </source>
</evidence>
<dbReference type="Proteomes" id="UP000797356">
    <property type="component" value="Chromosome 13"/>
</dbReference>
<proteinExistence type="predicted"/>
<keyword evidence="3" id="KW-1185">Reference proteome</keyword>
<dbReference type="Pfam" id="PF13409">
    <property type="entry name" value="GST_N_2"/>
    <property type="match status" value="1"/>
</dbReference>
<evidence type="ECO:0000313" key="2">
    <source>
        <dbReference type="EMBL" id="KAG1366451.1"/>
    </source>
</evidence>
<organism evidence="2 3">
    <name type="scientific">Cocos nucifera</name>
    <name type="common">Coconut palm</name>
    <dbReference type="NCBI Taxonomy" id="13894"/>
    <lineage>
        <taxon>Eukaryota</taxon>
        <taxon>Viridiplantae</taxon>
        <taxon>Streptophyta</taxon>
        <taxon>Embryophyta</taxon>
        <taxon>Tracheophyta</taxon>
        <taxon>Spermatophyta</taxon>
        <taxon>Magnoliopsida</taxon>
        <taxon>Liliopsida</taxon>
        <taxon>Arecaceae</taxon>
        <taxon>Arecoideae</taxon>
        <taxon>Cocoseae</taxon>
        <taxon>Attaleinae</taxon>
        <taxon>Cocos</taxon>
    </lineage>
</organism>
<gene>
    <name evidence="2" type="ORF">COCNU_13G002410</name>
</gene>
<dbReference type="PROSITE" id="PS50404">
    <property type="entry name" value="GST_NTER"/>
    <property type="match status" value="1"/>
</dbReference>
<protein>
    <submittedName>
        <fullName evidence="2">Putative Glutathione S-transferase U10</fullName>
    </submittedName>
</protein>
<feature type="domain" description="GST N-terminal" evidence="1">
    <location>
        <begin position="1"/>
        <end position="65"/>
    </location>
</feature>
<dbReference type="InterPro" id="IPR004045">
    <property type="entry name" value="Glutathione_S-Trfase_N"/>
</dbReference>
<accession>A0A8K0NAL5</accession>
<name>A0A8K0NAL5_COCNU</name>
<comment type="caution">
    <text evidence="2">The sequence shown here is derived from an EMBL/GenBank/DDBJ whole genome shotgun (WGS) entry which is preliminary data.</text>
</comment>
<evidence type="ECO:0000313" key="3">
    <source>
        <dbReference type="Proteomes" id="UP000797356"/>
    </source>
</evidence>
<sequence length="82" mass="9480">MVHHALKLKGVAYDSMEEDLENKSESLLEFNPVHRKMPILVVDGKPISKLLVILEFIDEKWKEYPPILPEDLTRELLSPLLS</sequence>
<dbReference type="AlphaFoldDB" id="A0A8K0NAL5"/>
<dbReference type="SUPFAM" id="SSF52833">
    <property type="entry name" value="Thioredoxin-like"/>
    <property type="match status" value="1"/>
</dbReference>
<reference evidence="2" key="2">
    <citation type="submission" date="2019-07" db="EMBL/GenBank/DDBJ databases">
        <authorList>
            <person name="Yang Y."/>
            <person name="Bocs S."/>
            <person name="Baudouin L."/>
        </authorList>
    </citation>
    <scope>NUCLEOTIDE SEQUENCE</scope>
    <source>
        <tissue evidence="2">Spear leaf of Hainan Tall coconut</tissue>
    </source>
</reference>
<reference evidence="2" key="1">
    <citation type="journal article" date="2017" name="Gigascience">
        <title>The genome draft of coconut (Cocos nucifera).</title>
        <authorList>
            <person name="Xiao Y."/>
            <person name="Xu P."/>
            <person name="Fan H."/>
            <person name="Baudouin L."/>
            <person name="Xia W."/>
            <person name="Bocs S."/>
            <person name="Xu J."/>
            <person name="Li Q."/>
            <person name="Guo A."/>
            <person name="Zhou L."/>
            <person name="Li J."/>
            <person name="Wu Y."/>
            <person name="Ma Z."/>
            <person name="Armero A."/>
            <person name="Issali A.E."/>
            <person name="Liu N."/>
            <person name="Peng M."/>
            <person name="Yang Y."/>
        </authorList>
    </citation>
    <scope>NUCLEOTIDE SEQUENCE</scope>
    <source>
        <tissue evidence="2">Spear leaf of Hainan Tall coconut</tissue>
    </source>
</reference>